<feature type="region of interest" description="Disordered" evidence="1">
    <location>
        <begin position="227"/>
        <end position="249"/>
    </location>
</feature>
<accession>A0A6C0DGX1</accession>
<organism evidence="4">
    <name type="scientific">viral metagenome</name>
    <dbReference type="NCBI Taxonomy" id="1070528"/>
    <lineage>
        <taxon>unclassified sequences</taxon>
        <taxon>metagenomes</taxon>
        <taxon>organismal metagenomes</taxon>
    </lineage>
</organism>
<keyword evidence="2" id="KW-0472">Membrane</keyword>
<protein>
    <recommendedName>
        <fullName evidence="3">Thioredoxin domain-containing protein</fullName>
    </recommendedName>
</protein>
<feature type="compositionally biased region" description="Basic residues" evidence="1">
    <location>
        <begin position="1"/>
        <end position="10"/>
    </location>
</feature>
<evidence type="ECO:0000259" key="3">
    <source>
        <dbReference type="Pfam" id="PF00085"/>
    </source>
</evidence>
<sequence>MPPRTRRQSKQSKQSKQQKQSKRQQSVMGKIMKPMTVRSHMDLPNLMKRIMIGPITLILVKADWCGHCKDLEPKYNSIMSNSQHTIQNASIKDDMVKKFNEYLTRTFPKATPINPQGFPSLILVGKQGEQKGTVPNDVSLIEKATTMLGNSKTLNNSRPVIKVNATNYVPESENESIVEELEEIIPSTNSDKSLLNSIKSNSVPVKSIKPLPVKSMAPVSMMKTKMSGMVNPPSPESSTESMPEPDSIIPSLKSATQQYEKQQGGSLYGSLMKSAYTLAPTAVLLAAAEAMFNRRKSKSRKTSRKTRKQRRA</sequence>
<dbReference type="Gene3D" id="3.40.30.10">
    <property type="entry name" value="Glutaredoxin"/>
    <property type="match status" value="1"/>
</dbReference>
<dbReference type="Pfam" id="PF00085">
    <property type="entry name" value="Thioredoxin"/>
    <property type="match status" value="1"/>
</dbReference>
<evidence type="ECO:0000256" key="1">
    <source>
        <dbReference type="SAM" id="MobiDB-lite"/>
    </source>
</evidence>
<feature type="domain" description="Thioredoxin" evidence="3">
    <location>
        <begin position="56"/>
        <end position="98"/>
    </location>
</feature>
<feature type="compositionally biased region" description="Low complexity" evidence="1">
    <location>
        <begin position="11"/>
        <end position="26"/>
    </location>
</feature>
<dbReference type="AlphaFoldDB" id="A0A6C0DGX1"/>
<keyword evidence="2" id="KW-0812">Transmembrane</keyword>
<evidence type="ECO:0000313" key="4">
    <source>
        <dbReference type="EMBL" id="QHT15777.1"/>
    </source>
</evidence>
<dbReference type="EMBL" id="MN739613">
    <property type="protein sequence ID" value="QHT15777.1"/>
    <property type="molecule type" value="Genomic_DNA"/>
</dbReference>
<dbReference type="SUPFAM" id="SSF52833">
    <property type="entry name" value="Thioredoxin-like"/>
    <property type="match status" value="1"/>
</dbReference>
<feature type="region of interest" description="Disordered" evidence="1">
    <location>
        <begin position="291"/>
        <end position="312"/>
    </location>
</feature>
<feature type="compositionally biased region" description="Basic residues" evidence="1">
    <location>
        <begin position="293"/>
        <end position="312"/>
    </location>
</feature>
<feature type="compositionally biased region" description="Low complexity" evidence="1">
    <location>
        <begin position="236"/>
        <end position="247"/>
    </location>
</feature>
<feature type="transmembrane region" description="Helical" evidence="2">
    <location>
        <begin position="275"/>
        <end position="292"/>
    </location>
</feature>
<reference evidence="4" key="1">
    <citation type="journal article" date="2020" name="Nature">
        <title>Giant virus diversity and host interactions through global metagenomics.</title>
        <authorList>
            <person name="Schulz F."/>
            <person name="Roux S."/>
            <person name="Paez-Espino D."/>
            <person name="Jungbluth S."/>
            <person name="Walsh D.A."/>
            <person name="Denef V.J."/>
            <person name="McMahon K.D."/>
            <person name="Konstantinidis K.T."/>
            <person name="Eloe-Fadrosh E.A."/>
            <person name="Kyrpides N.C."/>
            <person name="Woyke T."/>
        </authorList>
    </citation>
    <scope>NUCLEOTIDE SEQUENCE</scope>
    <source>
        <strain evidence="4">GVMAG-M-3300023174-176</strain>
    </source>
</reference>
<evidence type="ECO:0000256" key="2">
    <source>
        <dbReference type="SAM" id="Phobius"/>
    </source>
</evidence>
<feature type="region of interest" description="Disordered" evidence="1">
    <location>
        <begin position="1"/>
        <end position="30"/>
    </location>
</feature>
<name>A0A6C0DGX1_9ZZZZ</name>
<keyword evidence="2" id="KW-1133">Transmembrane helix</keyword>
<proteinExistence type="predicted"/>
<dbReference type="InterPro" id="IPR013766">
    <property type="entry name" value="Thioredoxin_domain"/>
</dbReference>
<dbReference type="InterPro" id="IPR036249">
    <property type="entry name" value="Thioredoxin-like_sf"/>
</dbReference>